<name>A0A1R1PUC9_ZANCU</name>
<evidence type="ECO:0000313" key="4">
    <source>
        <dbReference type="Proteomes" id="UP000188320"/>
    </source>
</evidence>
<organism evidence="3 4">
    <name type="scientific">Zancudomyces culisetae</name>
    <name type="common">Gut fungus</name>
    <name type="synonym">Smittium culisetae</name>
    <dbReference type="NCBI Taxonomy" id="1213189"/>
    <lineage>
        <taxon>Eukaryota</taxon>
        <taxon>Fungi</taxon>
        <taxon>Fungi incertae sedis</taxon>
        <taxon>Zoopagomycota</taxon>
        <taxon>Kickxellomycotina</taxon>
        <taxon>Harpellomycetes</taxon>
        <taxon>Harpellales</taxon>
        <taxon>Legeriomycetaceae</taxon>
        <taxon>Zancudomyces</taxon>
    </lineage>
</organism>
<evidence type="ECO:0000256" key="1">
    <source>
        <dbReference type="SAM" id="Phobius"/>
    </source>
</evidence>
<reference evidence="4" key="1">
    <citation type="submission" date="2017-01" db="EMBL/GenBank/DDBJ databases">
        <authorList>
            <person name="Wang Y."/>
            <person name="White M."/>
            <person name="Kvist S."/>
            <person name="Moncalvo J.-M."/>
        </authorList>
    </citation>
    <scope>NUCLEOTIDE SEQUENCE [LARGE SCALE GENOMIC DNA]</scope>
    <source>
        <strain evidence="4">COL-18-3</strain>
    </source>
</reference>
<sequence length="344" mass="39718">MKARAIRNGVRITEIEKALGMFVEESIQQWALSGENPEKVTSRIKFWNDYYAFAHPAVCITTLLFLGFAFGVAYYRQQQRIRRKIWEQGRIETQIGIEMEVDNVQVMEMVEEGNDAFVIKSPRSRRNDSGMTNSKLLEQEEFYDDHQEKEEGQLFNGINILNGNQNTYRYRQLDEPTSPELERGSLYGNRNQRVENFKDIEIGKLFSVKNALNRYRYYVSVFVLAEFLSVLGFILIPTMPPRLLSECDAMNLDGIGLGGCIYTLGKMVIGDGEGMMEISGNVPMFGFIDTIDKYGSRFFSWKDQTVQALNNPYAAMPSQHTMVALWAYEKSEYLLYQHQLQHQC</sequence>
<evidence type="ECO:0000313" key="3">
    <source>
        <dbReference type="EMBL" id="OMH84588.1"/>
    </source>
</evidence>
<keyword evidence="1" id="KW-0472">Membrane</keyword>
<keyword evidence="1" id="KW-1133">Transmembrane helix</keyword>
<dbReference type="InterPro" id="IPR026841">
    <property type="entry name" value="Aur1/Ipt1"/>
</dbReference>
<dbReference type="Pfam" id="PF14378">
    <property type="entry name" value="PAP2_3"/>
    <property type="match status" value="1"/>
</dbReference>
<dbReference type="Proteomes" id="UP000188320">
    <property type="component" value="Unassembled WGS sequence"/>
</dbReference>
<protein>
    <recommendedName>
        <fullName evidence="2">Inositolphosphotransferase Aur1/Ipt1 domain-containing protein</fullName>
    </recommendedName>
</protein>
<proteinExistence type="predicted"/>
<evidence type="ECO:0000259" key="2">
    <source>
        <dbReference type="Pfam" id="PF14378"/>
    </source>
</evidence>
<accession>A0A1R1PUC9</accession>
<dbReference type="OrthoDB" id="2566866at2759"/>
<keyword evidence="4" id="KW-1185">Reference proteome</keyword>
<gene>
    <name evidence="3" type="ORF">AX774_g1886</name>
</gene>
<feature type="transmembrane region" description="Helical" evidence="1">
    <location>
        <begin position="217"/>
        <end position="236"/>
    </location>
</feature>
<comment type="caution">
    <text evidence="3">The sequence shown here is derived from an EMBL/GenBank/DDBJ whole genome shotgun (WGS) entry which is preliminary data.</text>
</comment>
<feature type="transmembrane region" description="Helical" evidence="1">
    <location>
        <begin position="50"/>
        <end position="75"/>
    </location>
</feature>
<dbReference type="AlphaFoldDB" id="A0A1R1PUC9"/>
<keyword evidence="1" id="KW-0812">Transmembrane</keyword>
<dbReference type="GO" id="GO:0016020">
    <property type="term" value="C:membrane"/>
    <property type="evidence" value="ECO:0007669"/>
    <property type="project" value="UniProtKB-SubCell"/>
</dbReference>
<feature type="domain" description="Inositolphosphotransferase Aur1/Ipt1" evidence="2">
    <location>
        <begin position="212"/>
        <end position="328"/>
    </location>
</feature>
<dbReference type="EMBL" id="LSSK01000175">
    <property type="protein sequence ID" value="OMH84588.1"/>
    <property type="molecule type" value="Genomic_DNA"/>
</dbReference>